<gene>
    <name evidence="3" type="ORF">METZ01_LOCUS16431</name>
</gene>
<evidence type="ECO:0000256" key="2">
    <source>
        <dbReference type="SAM" id="Phobius"/>
    </source>
</evidence>
<name>A0A381PB86_9ZZZZ</name>
<proteinExistence type="predicted"/>
<evidence type="ECO:0000313" key="3">
    <source>
        <dbReference type="EMBL" id="SUZ63577.1"/>
    </source>
</evidence>
<reference evidence="3" key="1">
    <citation type="submission" date="2018-05" db="EMBL/GenBank/DDBJ databases">
        <authorList>
            <person name="Lanie J.A."/>
            <person name="Ng W.-L."/>
            <person name="Kazmierczak K.M."/>
            <person name="Andrzejewski T.M."/>
            <person name="Davidsen T.M."/>
            <person name="Wayne K.J."/>
            <person name="Tettelin H."/>
            <person name="Glass J.I."/>
            <person name="Rusch D."/>
            <person name="Podicherti R."/>
            <person name="Tsui H.-C.T."/>
            <person name="Winkler M.E."/>
        </authorList>
    </citation>
    <scope>NUCLEOTIDE SEQUENCE</scope>
</reference>
<sequence>VRWQVVLLMTLVPGMLRAQSPRVRTELDTAVVSVGGRMEFTVRVEHDPAASVVWPDSLDLGPVEVLGAETLSPVSEGGRVISGRRFALTAFELGDLEIPSFDILVEASAGSSTTLSTSPYLITVQSVGLDEGGDIRAIRGPLGIPLSVIYVLPWILLLALLGALGYWLWVRRRPAEVGPRRSVVIPSFPHEDAYQALDRLEASGFVERGEIKVYHILASEIIRTYVEGRYDVCALEMTTGEVIEGLHGTGVPEDAVQGFGWFASRCDLVKFAKLRPSPEACGDSLDAARAFVDRTRPREDHLDGGVGFDDGAGFGEPDSADDAGVFAHTEGG</sequence>
<dbReference type="AlphaFoldDB" id="A0A381PB86"/>
<keyword evidence="2" id="KW-0812">Transmembrane</keyword>
<protein>
    <submittedName>
        <fullName evidence="3">Uncharacterized protein</fullName>
    </submittedName>
</protein>
<feature type="compositionally biased region" description="Gly residues" evidence="1">
    <location>
        <begin position="304"/>
        <end position="314"/>
    </location>
</feature>
<feature type="non-terminal residue" evidence="3">
    <location>
        <position position="1"/>
    </location>
</feature>
<keyword evidence="2" id="KW-1133">Transmembrane helix</keyword>
<feature type="transmembrane region" description="Helical" evidence="2">
    <location>
        <begin position="148"/>
        <end position="170"/>
    </location>
</feature>
<dbReference type="EMBL" id="UINC01000919">
    <property type="protein sequence ID" value="SUZ63577.1"/>
    <property type="molecule type" value="Genomic_DNA"/>
</dbReference>
<organism evidence="3">
    <name type="scientific">marine metagenome</name>
    <dbReference type="NCBI Taxonomy" id="408172"/>
    <lineage>
        <taxon>unclassified sequences</taxon>
        <taxon>metagenomes</taxon>
        <taxon>ecological metagenomes</taxon>
    </lineage>
</organism>
<evidence type="ECO:0000256" key="1">
    <source>
        <dbReference type="SAM" id="MobiDB-lite"/>
    </source>
</evidence>
<keyword evidence="2" id="KW-0472">Membrane</keyword>
<accession>A0A381PB86</accession>
<feature type="region of interest" description="Disordered" evidence="1">
    <location>
        <begin position="302"/>
        <end position="332"/>
    </location>
</feature>